<name>K5VYZ4_PHACS</name>
<dbReference type="EMBL" id="JH930476">
    <property type="protein sequence ID" value="EKM51799.1"/>
    <property type="molecule type" value="Genomic_DNA"/>
</dbReference>
<feature type="transmembrane region" description="Helical" evidence="7">
    <location>
        <begin position="50"/>
        <end position="69"/>
    </location>
</feature>
<keyword evidence="3 7" id="KW-0812">Transmembrane</keyword>
<dbReference type="CDD" id="cd15239">
    <property type="entry name" value="7tm_YRO2_fungal-like"/>
    <property type="match status" value="1"/>
</dbReference>
<dbReference type="SMART" id="SM01021">
    <property type="entry name" value="Bac_rhodopsin"/>
    <property type="match status" value="1"/>
</dbReference>
<dbReference type="InterPro" id="IPR001425">
    <property type="entry name" value="Arc/bac/fun_rhodopsins"/>
</dbReference>
<dbReference type="InParanoid" id="K5VYZ4"/>
<reference evidence="8 9" key="1">
    <citation type="journal article" date="2012" name="BMC Genomics">
        <title>Comparative genomics of the white-rot fungi, Phanerochaete carnosa and P. chrysosporium, to elucidate the genetic basis of the distinct wood types they colonize.</title>
        <authorList>
            <person name="Suzuki H."/>
            <person name="MacDonald J."/>
            <person name="Syed K."/>
            <person name="Salamov A."/>
            <person name="Hori C."/>
            <person name="Aerts A."/>
            <person name="Henrissat B."/>
            <person name="Wiebenga A."/>
            <person name="vanKuyk P.A."/>
            <person name="Barry K."/>
            <person name="Lindquist E."/>
            <person name="LaButti K."/>
            <person name="Lapidus A."/>
            <person name="Lucas S."/>
            <person name="Coutinho P."/>
            <person name="Gong Y."/>
            <person name="Samejima M."/>
            <person name="Mahadevan R."/>
            <person name="Abou-Zaid M."/>
            <person name="de Vries R.P."/>
            <person name="Igarashi K."/>
            <person name="Yadav J.S."/>
            <person name="Grigoriev I.V."/>
            <person name="Master E.R."/>
        </authorList>
    </citation>
    <scope>NUCLEOTIDE SEQUENCE [LARGE SCALE GENOMIC DNA]</scope>
    <source>
        <strain evidence="8 9">HHB-10118-sp</strain>
    </source>
</reference>
<comment type="subcellular location">
    <subcellularLocation>
        <location evidence="1">Membrane</location>
        <topology evidence="1">Multi-pass membrane protein</topology>
    </subcellularLocation>
</comment>
<feature type="transmembrane region" description="Helical" evidence="7">
    <location>
        <begin position="123"/>
        <end position="140"/>
    </location>
</feature>
<gene>
    <name evidence="8" type="ORF">PHACADRAFT_187203</name>
</gene>
<sequence>MGSVDVNPPNADIHITNHGSDWLWAVFAIMTVSMMGMFVWSHMRPRGTRFFHNIALIVLTVSTIAYFSMASDLGATPITTEFRATGTRQIWYVRYIQWFINFPLLLVLILTATGLALTDILTIAFWAWVVVVCGLVGALVRSSYKWGYYVFGLVAFVYIWIAILGFGPHTTSNAGDGMRSGYIQGSGFVVLITLLYPIAWACSEGANVISPTSEMVWYGILDLLLGPFFLFFFVFGIRNIEYDSFGLQSWKYSDTAATAATTSATPAATFAPAANGSGPTTATAPNITQAAPASDTCSTSPGTSTETAASGPTTTSV</sequence>
<dbReference type="GO" id="GO:0005783">
    <property type="term" value="C:endoplasmic reticulum"/>
    <property type="evidence" value="ECO:0007669"/>
    <property type="project" value="TreeGrafter"/>
</dbReference>
<dbReference type="InterPro" id="IPR043476">
    <property type="entry name" value="Yro2-like_7TM"/>
</dbReference>
<dbReference type="GeneID" id="18910408"/>
<dbReference type="PRINTS" id="PR00251">
    <property type="entry name" value="BACTRLOPSIN"/>
</dbReference>
<accession>K5VYZ4</accession>
<organism evidence="8 9">
    <name type="scientific">Phanerochaete carnosa (strain HHB-10118-sp)</name>
    <name type="common">White-rot fungus</name>
    <name type="synonym">Peniophora carnosa</name>
    <dbReference type="NCBI Taxonomy" id="650164"/>
    <lineage>
        <taxon>Eukaryota</taxon>
        <taxon>Fungi</taxon>
        <taxon>Dikarya</taxon>
        <taxon>Basidiomycota</taxon>
        <taxon>Agaricomycotina</taxon>
        <taxon>Agaricomycetes</taxon>
        <taxon>Polyporales</taxon>
        <taxon>Phanerochaetaceae</taxon>
        <taxon>Phanerochaete</taxon>
    </lineage>
</organism>
<dbReference type="Gene3D" id="1.20.1070.10">
    <property type="entry name" value="Rhodopsin 7-helix transmembrane proteins"/>
    <property type="match status" value="1"/>
</dbReference>
<keyword evidence="4 7" id="KW-1133">Transmembrane helix</keyword>
<feature type="transmembrane region" description="Helical" evidence="7">
    <location>
        <begin position="22"/>
        <end position="43"/>
    </location>
</feature>
<dbReference type="AlphaFoldDB" id="K5VYZ4"/>
<dbReference type="OrthoDB" id="536545at2759"/>
<proteinExistence type="inferred from homology"/>
<dbReference type="KEGG" id="pco:PHACADRAFT_187203"/>
<feature type="compositionally biased region" description="Polar residues" evidence="6">
    <location>
        <begin position="277"/>
        <end position="317"/>
    </location>
</feature>
<dbReference type="RefSeq" id="XP_007399596.1">
    <property type="nucleotide sequence ID" value="XM_007399534.1"/>
</dbReference>
<feature type="region of interest" description="Disordered" evidence="6">
    <location>
        <begin position="271"/>
        <end position="317"/>
    </location>
</feature>
<evidence type="ECO:0000256" key="2">
    <source>
        <dbReference type="ARBA" id="ARBA00008130"/>
    </source>
</evidence>
<dbReference type="HOGENOM" id="CLU_054785_1_1_1"/>
<dbReference type="PANTHER" id="PTHR28286">
    <property type="match status" value="1"/>
</dbReference>
<evidence type="ECO:0000313" key="9">
    <source>
        <dbReference type="Proteomes" id="UP000008370"/>
    </source>
</evidence>
<keyword evidence="9" id="KW-1185">Reference proteome</keyword>
<evidence type="ECO:0000256" key="7">
    <source>
        <dbReference type="SAM" id="Phobius"/>
    </source>
</evidence>
<dbReference type="FunFam" id="1.20.1070.10:FF:000160">
    <property type="entry name" value="Related to Opsin-1"/>
    <property type="match status" value="1"/>
</dbReference>
<feature type="transmembrane region" description="Helical" evidence="7">
    <location>
        <begin position="146"/>
        <end position="167"/>
    </location>
</feature>
<evidence type="ECO:0000256" key="4">
    <source>
        <dbReference type="ARBA" id="ARBA00022989"/>
    </source>
</evidence>
<protein>
    <recommendedName>
        <fullName evidence="10">Heat shock protein 30</fullName>
    </recommendedName>
</protein>
<feature type="transmembrane region" description="Helical" evidence="7">
    <location>
        <begin position="188"/>
        <end position="209"/>
    </location>
</feature>
<dbReference type="Pfam" id="PF01036">
    <property type="entry name" value="Bac_rhodopsin"/>
    <property type="match status" value="1"/>
</dbReference>
<dbReference type="SUPFAM" id="SSF81321">
    <property type="entry name" value="Family A G protein-coupled receptor-like"/>
    <property type="match status" value="1"/>
</dbReference>
<evidence type="ECO:0000313" key="8">
    <source>
        <dbReference type="EMBL" id="EKM51799.1"/>
    </source>
</evidence>
<feature type="transmembrane region" description="Helical" evidence="7">
    <location>
        <begin position="215"/>
        <end position="237"/>
    </location>
</feature>
<comment type="similarity">
    <text evidence="2">Belongs to the archaeal/bacterial/fungal opsin family.</text>
</comment>
<feature type="transmembrane region" description="Helical" evidence="7">
    <location>
        <begin position="95"/>
        <end position="116"/>
    </location>
</feature>
<dbReference type="FunCoup" id="K5VYZ4">
    <property type="interactions" value="116"/>
</dbReference>
<evidence type="ECO:0000256" key="6">
    <source>
        <dbReference type="SAM" id="MobiDB-lite"/>
    </source>
</evidence>
<evidence type="ECO:0008006" key="10">
    <source>
        <dbReference type="Google" id="ProtNLM"/>
    </source>
</evidence>
<evidence type="ECO:0000256" key="1">
    <source>
        <dbReference type="ARBA" id="ARBA00004141"/>
    </source>
</evidence>
<keyword evidence="5 7" id="KW-0472">Membrane</keyword>
<evidence type="ECO:0000256" key="5">
    <source>
        <dbReference type="ARBA" id="ARBA00023136"/>
    </source>
</evidence>
<dbReference type="GO" id="GO:0005886">
    <property type="term" value="C:plasma membrane"/>
    <property type="evidence" value="ECO:0007669"/>
    <property type="project" value="TreeGrafter"/>
</dbReference>
<dbReference type="Proteomes" id="UP000008370">
    <property type="component" value="Unassembled WGS sequence"/>
</dbReference>
<evidence type="ECO:0000256" key="3">
    <source>
        <dbReference type="ARBA" id="ARBA00022692"/>
    </source>
</evidence>
<dbReference type="PANTHER" id="PTHR28286:SF1">
    <property type="entry name" value="30 KDA HEAT SHOCK PROTEIN-RELATED"/>
    <property type="match status" value="1"/>
</dbReference>